<protein>
    <recommendedName>
        <fullName evidence="3">C2 domain-containing protein</fullName>
    </recommendedName>
</protein>
<reference evidence="4 5" key="1">
    <citation type="journal article" date="2014" name="PLoS ONE">
        <title>Global Analysis of Gene Expression Profiles in Physic Nut (Jatropha curcas L.) Seedlings Exposed to Salt Stress.</title>
        <authorList>
            <person name="Zhang L."/>
            <person name="Zhang C."/>
            <person name="Wu P."/>
            <person name="Chen Y."/>
            <person name="Li M."/>
            <person name="Jiang H."/>
            <person name="Wu G."/>
        </authorList>
    </citation>
    <scope>NUCLEOTIDE SEQUENCE [LARGE SCALE GENOMIC DNA]</scope>
    <source>
        <strain evidence="5">cv. GZQX0401</strain>
        <tissue evidence="4">Young leaves</tissue>
    </source>
</reference>
<dbReference type="CDD" id="cd04049">
    <property type="entry name" value="C2_putative_Elicitor-responsive_gene"/>
    <property type="match status" value="1"/>
</dbReference>
<evidence type="ECO:0000313" key="4">
    <source>
        <dbReference type="EMBL" id="KDP28627.1"/>
    </source>
</evidence>
<dbReference type="Gene3D" id="2.60.40.150">
    <property type="entry name" value="C2 domain"/>
    <property type="match status" value="1"/>
</dbReference>
<dbReference type="InterPro" id="IPR000008">
    <property type="entry name" value="C2_dom"/>
</dbReference>
<dbReference type="GO" id="GO:0046872">
    <property type="term" value="F:metal ion binding"/>
    <property type="evidence" value="ECO:0007669"/>
    <property type="project" value="UniProtKB-KW"/>
</dbReference>
<keyword evidence="1" id="KW-0479">Metal-binding</keyword>
<evidence type="ECO:0000313" key="5">
    <source>
        <dbReference type="Proteomes" id="UP000027138"/>
    </source>
</evidence>
<dbReference type="Proteomes" id="UP000027138">
    <property type="component" value="Unassembled WGS sequence"/>
</dbReference>
<dbReference type="EMBL" id="KK914782">
    <property type="protein sequence ID" value="KDP28627.1"/>
    <property type="molecule type" value="Genomic_DNA"/>
</dbReference>
<organism evidence="4 5">
    <name type="scientific">Jatropha curcas</name>
    <name type="common">Barbados nut</name>
    <dbReference type="NCBI Taxonomy" id="180498"/>
    <lineage>
        <taxon>Eukaryota</taxon>
        <taxon>Viridiplantae</taxon>
        <taxon>Streptophyta</taxon>
        <taxon>Embryophyta</taxon>
        <taxon>Tracheophyta</taxon>
        <taxon>Spermatophyta</taxon>
        <taxon>Magnoliopsida</taxon>
        <taxon>eudicotyledons</taxon>
        <taxon>Gunneridae</taxon>
        <taxon>Pentapetalae</taxon>
        <taxon>rosids</taxon>
        <taxon>fabids</taxon>
        <taxon>Malpighiales</taxon>
        <taxon>Euphorbiaceae</taxon>
        <taxon>Crotonoideae</taxon>
        <taxon>Jatropheae</taxon>
        <taxon>Jatropha</taxon>
    </lineage>
</organism>
<dbReference type="AlphaFoldDB" id="A0A067JXK5"/>
<evidence type="ECO:0000259" key="3">
    <source>
        <dbReference type="PROSITE" id="PS50004"/>
    </source>
</evidence>
<feature type="domain" description="C2" evidence="3">
    <location>
        <begin position="1"/>
        <end position="109"/>
    </location>
</feature>
<evidence type="ECO:0000256" key="1">
    <source>
        <dbReference type="ARBA" id="ARBA00022723"/>
    </source>
</evidence>
<gene>
    <name evidence="4" type="ORF">JCGZ_14398</name>
</gene>
<evidence type="ECO:0000256" key="2">
    <source>
        <dbReference type="ARBA" id="ARBA00022837"/>
    </source>
</evidence>
<keyword evidence="5" id="KW-1185">Reference proteome</keyword>
<proteinExistence type="predicted"/>
<dbReference type="OrthoDB" id="195679at2759"/>
<name>A0A067JXK5_JATCU</name>
<sequence length="176" mass="19988">MKRGILEVLLVHAQGITRTNLVGTPAYYVITQCGNKVHKSKVSSGIDEATRWNEKFRFEFPLLDWKHLTHLKLRIMDKEFFADGGFVGETIIYLGGIIAEGIDKGHLEVEPAPYNVVLEDDSYRGEIKIGLKFITNKEADTETRACVRPVDVPKKSFFKSIINLFKSSWLRLCRGS</sequence>
<dbReference type="PANTHER" id="PTHR46502">
    <property type="entry name" value="C2 DOMAIN-CONTAINING"/>
    <property type="match status" value="1"/>
</dbReference>
<dbReference type="KEGG" id="jcu:105642983"/>
<dbReference type="PANTHER" id="PTHR46502:SF14">
    <property type="entry name" value="CALCIUM-DEPENDENT LIPID-BINDING (CALB DOMAIN) FAMILY PROTEIN"/>
    <property type="match status" value="1"/>
</dbReference>
<dbReference type="InterPro" id="IPR035892">
    <property type="entry name" value="C2_domain_sf"/>
</dbReference>
<dbReference type="SUPFAM" id="SSF49562">
    <property type="entry name" value="C2 domain (Calcium/lipid-binding domain, CaLB)"/>
    <property type="match status" value="1"/>
</dbReference>
<dbReference type="Pfam" id="PF00168">
    <property type="entry name" value="C2"/>
    <property type="match status" value="1"/>
</dbReference>
<keyword evidence="2" id="KW-0106">Calcium</keyword>
<accession>A0A067JXK5</accession>
<dbReference type="PROSITE" id="PS50004">
    <property type="entry name" value="C2"/>
    <property type="match status" value="1"/>
</dbReference>